<reference evidence="2 3" key="1">
    <citation type="journal article" date="2019" name="Microbiol. Resour. Announc.">
        <title>Complete Genome Sequence of Halomonas sulfidaeris Strain Esulfide1 Isolated from a Metal Sulfide Rock at a Depth of 2,200 Meters, Obtained Using Nanopore Sequencing.</title>
        <authorList>
            <person name="Saito M."/>
            <person name="Nishigata A."/>
            <person name="Galipon J."/>
            <person name="Arakawa K."/>
        </authorList>
    </citation>
    <scope>NUCLEOTIDE SEQUENCE [LARGE SCALE GENOMIC DNA]</scope>
    <source>
        <strain evidence="2 3">ATCC BAA-803</strain>
        <plasmid evidence="3">pbaa-803-a dna</plasmid>
    </source>
</reference>
<organism evidence="2 3">
    <name type="scientific">Vreelandella sulfidaeris</name>
    <dbReference type="NCBI Taxonomy" id="115553"/>
    <lineage>
        <taxon>Bacteria</taxon>
        <taxon>Pseudomonadati</taxon>
        <taxon>Pseudomonadota</taxon>
        <taxon>Gammaproteobacteria</taxon>
        <taxon>Oceanospirillales</taxon>
        <taxon>Halomonadaceae</taxon>
        <taxon>Vreelandella</taxon>
    </lineage>
</organism>
<feature type="chain" id="PRO_5019710880" evidence="1">
    <location>
        <begin position="25"/>
        <end position="104"/>
    </location>
</feature>
<gene>
    <name evidence="2" type="ORF">HSBAA_PA_1750</name>
</gene>
<geneLocation type="plasmid" evidence="3">
    <name>pbaa-803-a dna</name>
</geneLocation>
<dbReference type="KEGG" id="hsr:HSBAA_PA_1750"/>
<accession>A0A455UGZ4</accession>
<sequence length="104" mass="11079">MKTKYYVTLASAALGMAAATTAQAEDGYDAPAGWPSPVVEHPMTTVLVDRLEYASPDKGMSWSGISRPGMAVISIAYTWKAKAKTSRAMAKMQNSSPSTCFIVV</sequence>
<name>A0A455UGZ4_9GAMM</name>
<dbReference type="EMBL" id="AP019515">
    <property type="protein sequence ID" value="BBI65572.1"/>
    <property type="molecule type" value="Genomic_DNA"/>
</dbReference>
<proteinExistence type="predicted"/>
<evidence type="ECO:0000313" key="2">
    <source>
        <dbReference type="EMBL" id="BBI65572.1"/>
    </source>
</evidence>
<keyword evidence="1" id="KW-0732">Signal</keyword>
<dbReference type="Proteomes" id="UP000320231">
    <property type="component" value="Plasmid pBAA-803-A"/>
</dbReference>
<evidence type="ECO:0000313" key="3">
    <source>
        <dbReference type="Proteomes" id="UP000320231"/>
    </source>
</evidence>
<keyword evidence="2" id="KW-0614">Plasmid</keyword>
<evidence type="ECO:0000256" key="1">
    <source>
        <dbReference type="SAM" id="SignalP"/>
    </source>
</evidence>
<feature type="signal peptide" evidence="1">
    <location>
        <begin position="1"/>
        <end position="24"/>
    </location>
</feature>
<dbReference type="AlphaFoldDB" id="A0A455UGZ4"/>
<protein>
    <submittedName>
        <fullName evidence="2">Uncharacterized protein</fullName>
    </submittedName>
</protein>